<evidence type="ECO:0000313" key="12">
    <source>
        <dbReference type="Proteomes" id="UP000232323"/>
    </source>
</evidence>
<keyword evidence="9" id="KW-0539">Nucleus</keyword>
<evidence type="ECO:0000256" key="9">
    <source>
        <dbReference type="ARBA" id="ARBA00023242"/>
    </source>
</evidence>
<keyword evidence="6" id="KW-0813">Transport</keyword>
<proteinExistence type="inferred from homology"/>
<feature type="domain" description="Snurportin-1 m3G cap-binding" evidence="10">
    <location>
        <begin position="74"/>
        <end position="194"/>
    </location>
</feature>
<dbReference type="GO" id="GO:0005737">
    <property type="term" value="C:cytoplasm"/>
    <property type="evidence" value="ECO:0007669"/>
    <property type="project" value="UniProtKB-SubCell"/>
</dbReference>
<dbReference type="InterPro" id="IPR047857">
    <property type="entry name" value="Snurportin1_C"/>
</dbReference>
<keyword evidence="8" id="KW-0694">RNA-binding</keyword>
<dbReference type="GO" id="GO:0061015">
    <property type="term" value="P:snRNA import into nucleus"/>
    <property type="evidence" value="ECO:0007669"/>
    <property type="project" value="InterPro"/>
</dbReference>
<comment type="function">
    <text evidence="1">Functions as an U snRNP-specific nuclear import adapter. Involved in the trimethylguanosine (m3G)-cap-dependent nuclear import of U snRNPs. Binds specifically to the terminal m3G-cap U snRNAs.</text>
</comment>
<evidence type="ECO:0000256" key="3">
    <source>
        <dbReference type="ARBA" id="ARBA00004496"/>
    </source>
</evidence>
<dbReference type="InterPro" id="IPR017336">
    <property type="entry name" value="Snurportin-1"/>
</dbReference>
<dbReference type="Pfam" id="PF21974">
    <property type="entry name" value="SPN1_m3Gcap_bd"/>
    <property type="match status" value="1"/>
</dbReference>
<dbReference type="STRING" id="1157962.A0A250X6Y0"/>
<evidence type="ECO:0000259" key="10">
    <source>
        <dbReference type="Pfam" id="PF21974"/>
    </source>
</evidence>
<dbReference type="SUPFAM" id="SSF56091">
    <property type="entry name" value="DNA ligase/mRNA capping enzyme, catalytic domain"/>
    <property type="match status" value="1"/>
</dbReference>
<dbReference type="CDD" id="cd09232">
    <property type="entry name" value="Snurportin-1_C"/>
    <property type="match status" value="1"/>
</dbReference>
<keyword evidence="12" id="KW-1185">Reference proteome</keyword>
<dbReference type="Proteomes" id="UP000232323">
    <property type="component" value="Unassembled WGS sequence"/>
</dbReference>
<organism evidence="11 12">
    <name type="scientific">Chlamydomonas eustigma</name>
    <dbReference type="NCBI Taxonomy" id="1157962"/>
    <lineage>
        <taxon>Eukaryota</taxon>
        <taxon>Viridiplantae</taxon>
        <taxon>Chlorophyta</taxon>
        <taxon>core chlorophytes</taxon>
        <taxon>Chlorophyceae</taxon>
        <taxon>CS clade</taxon>
        <taxon>Chlamydomonadales</taxon>
        <taxon>Chlamydomonadaceae</taxon>
        <taxon>Chlamydomonas</taxon>
    </lineage>
</organism>
<dbReference type="PANTHER" id="PTHR13403:SF6">
    <property type="entry name" value="SNURPORTIN-1"/>
    <property type="match status" value="1"/>
</dbReference>
<evidence type="ECO:0000256" key="2">
    <source>
        <dbReference type="ARBA" id="ARBA00004123"/>
    </source>
</evidence>
<name>A0A250X6Y0_9CHLO</name>
<comment type="caution">
    <text evidence="11">The sequence shown here is derived from an EMBL/GenBank/DDBJ whole genome shotgun (WGS) entry which is preliminary data.</text>
</comment>
<accession>A0A250X6Y0</accession>
<evidence type="ECO:0000313" key="11">
    <source>
        <dbReference type="EMBL" id="GAX78844.1"/>
    </source>
</evidence>
<protein>
    <recommendedName>
        <fullName evidence="5">Snurportin-1</fullName>
    </recommendedName>
</protein>
<sequence length="445" mass="49124">MTKRATDGISYEELQQRRRKHMLQLQKTARSKKIGVHRAALDAVSTVMEEETALSDHISSLPPRFSPKAYFASQLMHPEWMTDVPPDLGVDWYVLPRPEGKRCLLVSSGGRTVSRLRSGSVLHNLQSSLPEGGGGPSSSCGREAAACMLDCIYHESDRTYYAQDLLMWRGHAFTECTAEFRLFWLHSKMAENGESVPSADVMQKAISSHNAISDEAPRASDMDEDIEGVSTSAPPPPFFTLTDPEGVTYRLQALPVSIADVRGLTHAYSGGRLSFVRDGVYFLHRDSHYFCGHKSCPLALLWKDASCSTYLVDTDAGGNQLPDQHVTLEYRMDGTVATDDDPPVVLGKLPASFLLQMAKHLRPGRLLKFSIGEGGFTFHEGHPCGADLKYIGPGNQRRGRADQLSKVLFQYRVRTNPVTFNMLMLSAASPVVALEGENMTGDSDR</sequence>
<dbReference type="GO" id="GO:0005634">
    <property type="term" value="C:nucleus"/>
    <property type="evidence" value="ECO:0007669"/>
    <property type="project" value="UniProtKB-SubCell"/>
</dbReference>
<dbReference type="PANTHER" id="PTHR13403">
    <property type="entry name" value="SNURPORTIN1 RNUT1 PROTEIN RNA, U TRANSPORTER 1"/>
    <property type="match status" value="1"/>
</dbReference>
<dbReference type="OrthoDB" id="10003593at2759"/>
<evidence type="ECO:0000256" key="6">
    <source>
        <dbReference type="ARBA" id="ARBA00022448"/>
    </source>
</evidence>
<comment type="subcellular location">
    <subcellularLocation>
        <location evidence="3">Cytoplasm</location>
    </subcellularLocation>
    <subcellularLocation>
        <location evidence="2">Nucleus</location>
    </subcellularLocation>
</comment>
<gene>
    <name evidence="11" type="ORF">CEUSTIGMA_g6282.t1</name>
</gene>
<evidence type="ECO:0000256" key="4">
    <source>
        <dbReference type="ARBA" id="ARBA00007540"/>
    </source>
</evidence>
<reference evidence="11 12" key="1">
    <citation type="submission" date="2017-08" db="EMBL/GenBank/DDBJ databases">
        <title>Acidophilic green algal genome provides insights into adaptation to an acidic environment.</title>
        <authorList>
            <person name="Hirooka S."/>
            <person name="Hirose Y."/>
            <person name="Kanesaki Y."/>
            <person name="Higuchi S."/>
            <person name="Fujiwara T."/>
            <person name="Onuma R."/>
            <person name="Era A."/>
            <person name="Ohbayashi R."/>
            <person name="Uzuka A."/>
            <person name="Nozaki H."/>
            <person name="Yoshikawa H."/>
            <person name="Miyagishima S.Y."/>
        </authorList>
    </citation>
    <scope>NUCLEOTIDE SEQUENCE [LARGE SCALE GENOMIC DNA]</scope>
    <source>
        <strain evidence="11 12">NIES-2499</strain>
    </source>
</reference>
<comment type="similarity">
    <text evidence="4">Belongs to the snurportin family.</text>
</comment>
<keyword evidence="7" id="KW-0963">Cytoplasm</keyword>
<evidence type="ECO:0000256" key="5">
    <source>
        <dbReference type="ARBA" id="ARBA00016034"/>
    </source>
</evidence>
<dbReference type="GO" id="GO:0003723">
    <property type="term" value="F:RNA binding"/>
    <property type="evidence" value="ECO:0007669"/>
    <property type="project" value="UniProtKB-KW"/>
</dbReference>
<dbReference type="Gene3D" id="3.30.470.30">
    <property type="entry name" value="DNA ligase/mRNA capping enzyme"/>
    <property type="match status" value="1"/>
</dbReference>
<dbReference type="AlphaFoldDB" id="A0A250X6Y0"/>
<dbReference type="EMBL" id="BEGY01000036">
    <property type="protein sequence ID" value="GAX78844.1"/>
    <property type="molecule type" value="Genomic_DNA"/>
</dbReference>
<evidence type="ECO:0000256" key="8">
    <source>
        <dbReference type="ARBA" id="ARBA00022884"/>
    </source>
</evidence>
<evidence type="ECO:0000256" key="7">
    <source>
        <dbReference type="ARBA" id="ARBA00022490"/>
    </source>
</evidence>
<evidence type="ECO:0000256" key="1">
    <source>
        <dbReference type="ARBA" id="ARBA00003975"/>
    </source>
</evidence>